<evidence type="ECO:0000256" key="1">
    <source>
        <dbReference type="SAM" id="MobiDB-lite"/>
    </source>
</evidence>
<reference evidence="2 3" key="1">
    <citation type="submission" date="2024-10" db="EMBL/GenBank/DDBJ databases">
        <title>Updated reference genomes for cyclostephanoid diatoms.</title>
        <authorList>
            <person name="Roberts W.R."/>
            <person name="Alverson A.J."/>
        </authorList>
    </citation>
    <scope>NUCLEOTIDE SEQUENCE [LARGE SCALE GENOMIC DNA]</scope>
    <source>
        <strain evidence="2 3">AJA276-08</strain>
    </source>
</reference>
<sequence length="451" mass="48945">MAGPKGGKRKKDARPSPGADAGAAGDAGGGGEGCGPTRGFSALLRNLSSSMGINRELDDMTLSEVLAAHPLIRVGKFVIVPYVLYLSNFYLRLHHPEYVSAATGGMVNLRPAVHGTDVPRQVLIVATPGSDTARTSAELRGKLSLEIGHDTADVAWDFNRDGSISWLHGIRFLTRPADDGEKVRAVARICNGGIDAHARMGFHPASFGPTRLNCSRRRMWDECWKSECFLALLDEWGCGIASGDGRKKCKVDFARTLHQVRNPMHTLEDLVATHCVGGLEGVAAEPFLEYASALFPGHDFYGDSCIEATGTFMVSYLEAMIEARLRGDIDAFYSIEKSSACDVAEAAGLSSADTTVYEPNHVRISRRCDGGDNEASPSRTIVETKSNEANLSHLKLGWNDLRGGMHGSTRAKGDMTLQGKVKKMFMAFMYDEKTIPLQYEPSVQRDSKSEL</sequence>
<protein>
    <submittedName>
        <fullName evidence="2">Uncharacterized protein</fullName>
    </submittedName>
</protein>
<feature type="compositionally biased region" description="Basic residues" evidence="1">
    <location>
        <begin position="1"/>
        <end position="12"/>
    </location>
</feature>
<keyword evidence="3" id="KW-1185">Reference proteome</keyword>
<proteinExistence type="predicted"/>
<dbReference type="Proteomes" id="UP001530315">
    <property type="component" value="Unassembled WGS sequence"/>
</dbReference>
<dbReference type="EMBL" id="JALLAZ020001665">
    <property type="protein sequence ID" value="KAL3769034.1"/>
    <property type="molecule type" value="Genomic_DNA"/>
</dbReference>
<comment type="caution">
    <text evidence="2">The sequence shown here is derived from an EMBL/GenBank/DDBJ whole genome shotgun (WGS) entry which is preliminary data.</text>
</comment>
<gene>
    <name evidence="2" type="ORF">ACHAW5_005150</name>
</gene>
<dbReference type="AlphaFoldDB" id="A0ABD3N0A0"/>
<organism evidence="2 3">
    <name type="scientific">Stephanodiscus triporus</name>
    <dbReference type="NCBI Taxonomy" id="2934178"/>
    <lineage>
        <taxon>Eukaryota</taxon>
        <taxon>Sar</taxon>
        <taxon>Stramenopiles</taxon>
        <taxon>Ochrophyta</taxon>
        <taxon>Bacillariophyta</taxon>
        <taxon>Coscinodiscophyceae</taxon>
        <taxon>Thalassiosirophycidae</taxon>
        <taxon>Stephanodiscales</taxon>
        <taxon>Stephanodiscaceae</taxon>
        <taxon>Stephanodiscus</taxon>
    </lineage>
</organism>
<name>A0ABD3N0A0_9STRA</name>
<accession>A0ABD3N0A0</accession>
<evidence type="ECO:0000313" key="3">
    <source>
        <dbReference type="Proteomes" id="UP001530315"/>
    </source>
</evidence>
<feature type="region of interest" description="Disordered" evidence="1">
    <location>
        <begin position="1"/>
        <end position="31"/>
    </location>
</feature>
<evidence type="ECO:0000313" key="2">
    <source>
        <dbReference type="EMBL" id="KAL3769034.1"/>
    </source>
</evidence>